<dbReference type="OrthoDB" id="10297224at2759"/>
<gene>
    <name evidence="1" type="ORF">COCHEDRAFT_1021826</name>
</gene>
<evidence type="ECO:0000313" key="2">
    <source>
        <dbReference type="Proteomes" id="UP000016936"/>
    </source>
</evidence>
<protein>
    <submittedName>
        <fullName evidence="1">Uncharacterized protein</fullName>
    </submittedName>
</protein>
<dbReference type="EMBL" id="KB445577">
    <property type="protein sequence ID" value="EMD91106.1"/>
    <property type="molecule type" value="Genomic_DNA"/>
</dbReference>
<reference evidence="1 2" key="1">
    <citation type="journal article" date="2012" name="PLoS Pathog.">
        <title>Diverse lifestyles and strategies of plant pathogenesis encoded in the genomes of eighteen Dothideomycetes fungi.</title>
        <authorList>
            <person name="Ohm R.A."/>
            <person name="Feau N."/>
            <person name="Henrissat B."/>
            <person name="Schoch C.L."/>
            <person name="Horwitz B.A."/>
            <person name="Barry K.W."/>
            <person name="Condon B.J."/>
            <person name="Copeland A.C."/>
            <person name="Dhillon B."/>
            <person name="Glaser F."/>
            <person name="Hesse C.N."/>
            <person name="Kosti I."/>
            <person name="LaButti K."/>
            <person name="Lindquist E.A."/>
            <person name="Lucas S."/>
            <person name="Salamov A.A."/>
            <person name="Bradshaw R.E."/>
            <person name="Ciuffetti L."/>
            <person name="Hamelin R.C."/>
            <person name="Kema G.H.J."/>
            <person name="Lawrence C."/>
            <person name="Scott J.A."/>
            <person name="Spatafora J.W."/>
            <person name="Turgeon B.G."/>
            <person name="de Wit P.J.G.M."/>
            <person name="Zhong S."/>
            <person name="Goodwin S.B."/>
            <person name="Grigoriev I.V."/>
        </authorList>
    </citation>
    <scope>NUCLEOTIDE SEQUENCE [LARGE SCALE GENOMIC DNA]</scope>
    <source>
        <strain evidence="2">C5 / ATCC 48332 / race O</strain>
    </source>
</reference>
<proteinExistence type="predicted"/>
<accession>M2UBL6</accession>
<evidence type="ECO:0000313" key="1">
    <source>
        <dbReference type="EMBL" id="EMD91106.1"/>
    </source>
</evidence>
<dbReference type="AlphaFoldDB" id="M2UBL6"/>
<keyword evidence="2" id="KW-1185">Reference proteome</keyword>
<name>M2UBL6_COCH5</name>
<dbReference type="HOGENOM" id="CLU_198480_0_0_1"/>
<dbReference type="Proteomes" id="UP000016936">
    <property type="component" value="Unassembled WGS sequence"/>
</dbReference>
<organism evidence="1 2">
    <name type="scientific">Cochliobolus heterostrophus (strain C5 / ATCC 48332 / race O)</name>
    <name type="common">Southern corn leaf blight fungus</name>
    <name type="synonym">Bipolaris maydis</name>
    <dbReference type="NCBI Taxonomy" id="701091"/>
    <lineage>
        <taxon>Eukaryota</taxon>
        <taxon>Fungi</taxon>
        <taxon>Dikarya</taxon>
        <taxon>Ascomycota</taxon>
        <taxon>Pezizomycotina</taxon>
        <taxon>Dothideomycetes</taxon>
        <taxon>Pleosporomycetidae</taxon>
        <taxon>Pleosporales</taxon>
        <taxon>Pleosporineae</taxon>
        <taxon>Pleosporaceae</taxon>
        <taxon>Bipolaris</taxon>
    </lineage>
</organism>
<sequence>MHICDMRRKNFEGSMDLLVTFHVCLSDLVCSEKEGECSRQAIPLSCVRHLFHHCCVSCYTTLVLHSYNIFEYHLHRP</sequence>
<reference evidence="2" key="2">
    <citation type="journal article" date="2013" name="PLoS Genet.">
        <title>Comparative genome structure, secondary metabolite, and effector coding capacity across Cochliobolus pathogens.</title>
        <authorList>
            <person name="Condon B.J."/>
            <person name="Leng Y."/>
            <person name="Wu D."/>
            <person name="Bushley K.E."/>
            <person name="Ohm R.A."/>
            <person name="Otillar R."/>
            <person name="Martin J."/>
            <person name="Schackwitz W."/>
            <person name="Grimwood J."/>
            <person name="MohdZainudin N."/>
            <person name="Xue C."/>
            <person name="Wang R."/>
            <person name="Manning V.A."/>
            <person name="Dhillon B."/>
            <person name="Tu Z.J."/>
            <person name="Steffenson B.J."/>
            <person name="Salamov A."/>
            <person name="Sun H."/>
            <person name="Lowry S."/>
            <person name="LaButti K."/>
            <person name="Han J."/>
            <person name="Copeland A."/>
            <person name="Lindquist E."/>
            <person name="Barry K."/>
            <person name="Schmutz J."/>
            <person name="Baker S.E."/>
            <person name="Ciuffetti L.M."/>
            <person name="Grigoriev I.V."/>
            <person name="Zhong S."/>
            <person name="Turgeon B.G."/>
        </authorList>
    </citation>
    <scope>NUCLEOTIDE SEQUENCE [LARGE SCALE GENOMIC DNA]</scope>
    <source>
        <strain evidence="2">C5 / ATCC 48332 / race O</strain>
    </source>
</reference>